<dbReference type="RefSeq" id="WP_108894785.1">
    <property type="nucleotide sequence ID" value="NZ_ONZF01000006.1"/>
</dbReference>
<dbReference type="Proteomes" id="UP000244912">
    <property type="component" value="Unassembled WGS sequence"/>
</dbReference>
<name>A0A2R8BY18_9RHOB</name>
<organism evidence="1 2">
    <name type="scientific">Palleronia abyssalis</name>
    <dbReference type="NCBI Taxonomy" id="1501240"/>
    <lineage>
        <taxon>Bacteria</taxon>
        <taxon>Pseudomonadati</taxon>
        <taxon>Pseudomonadota</taxon>
        <taxon>Alphaproteobacteria</taxon>
        <taxon>Rhodobacterales</taxon>
        <taxon>Roseobacteraceae</taxon>
        <taxon>Palleronia</taxon>
    </lineage>
</organism>
<accession>A0A2R8BY18</accession>
<evidence type="ECO:0000313" key="1">
    <source>
        <dbReference type="EMBL" id="SPJ24976.1"/>
    </source>
</evidence>
<dbReference type="AlphaFoldDB" id="A0A2R8BY18"/>
<protein>
    <submittedName>
        <fullName evidence="1">Uncharacterized protein</fullName>
    </submittedName>
</protein>
<reference evidence="1 2" key="1">
    <citation type="submission" date="2018-03" db="EMBL/GenBank/DDBJ databases">
        <authorList>
            <person name="Keele B.F."/>
        </authorList>
    </citation>
    <scope>NUCLEOTIDE SEQUENCE [LARGE SCALE GENOMIC DNA]</scope>
    <source>
        <strain evidence="1 2">CECT 8504</strain>
    </source>
</reference>
<gene>
    <name evidence="1" type="ORF">PAA8504_02819</name>
</gene>
<proteinExistence type="predicted"/>
<sequence>MIQTLPTPTHPIDALIREHGALPVLRRALRALILRRAARPGSADHLTPYLRKDIGLPPANTRADPWEFMR</sequence>
<keyword evidence="2" id="KW-1185">Reference proteome</keyword>
<dbReference type="EMBL" id="ONZF01000006">
    <property type="protein sequence ID" value="SPJ24976.1"/>
    <property type="molecule type" value="Genomic_DNA"/>
</dbReference>
<evidence type="ECO:0000313" key="2">
    <source>
        <dbReference type="Proteomes" id="UP000244912"/>
    </source>
</evidence>